<dbReference type="PANTHER" id="PTHR31905">
    <property type="entry name" value="COILED-COIL DOMAIN-CONTAINING PROTEIN 58"/>
    <property type="match status" value="1"/>
</dbReference>
<accession>A0AAN9GHX0</accession>
<keyword evidence="5" id="KW-1185">Reference proteome</keyword>
<evidence type="ECO:0000256" key="1">
    <source>
        <dbReference type="ARBA" id="ARBA00024204"/>
    </source>
</evidence>
<organism evidence="4 5">
    <name type="scientific">Littorina saxatilis</name>
    <dbReference type="NCBI Taxonomy" id="31220"/>
    <lineage>
        <taxon>Eukaryota</taxon>
        <taxon>Metazoa</taxon>
        <taxon>Spiralia</taxon>
        <taxon>Lophotrochozoa</taxon>
        <taxon>Mollusca</taxon>
        <taxon>Gastropoda</taxon>
        <taxon>Caenogastropoda</taxon>
        <taxon>Littorinimorpha</taxon>
        <taxon>Littorinoidea</taxon>
        <taxon>Littorinidae</taxon>
        <taxon>Littorina</taxon>
    </lineage>
</organism>
<gene>
    <name evidence="4" type="ORF">V1264_015313</name>
</gene>
<dbReference type="GO" id="GO:0005758">
    <property type="term" value="C:mitochondrial intermembrane space"/>
    <property type="evidence" value="ECO:0007669"/>
    <property type="project" value="InterPro"/>
</dbReference>
<reference evidence="4 5" key="1">
    <citation type="submission" date="2024-02" db="EMBL/GenBank/DDBJ databases">
        <title>Chromosome-scale genome assembly of the rough periwinkle Littorina saxatilis.</title>
        <authorList>
            <person name="De Jode A."/>
            <person name="Faria R."/>
            <person name="Formenti G."/>
            <person name="Sims Y."/>
            <person name="Smith T.P."/>
            <person name="Tracey A."/>
            <person name="Wood J.M.D."/>
            <person name="Zagrodzka Z.B."/>
            <person name="Johannesson K."/>
            <person name="Butlin R.K."/>
            <person name="Leder E.H."/>
        </authorList>
    </citation>
    <scope>NUCLEOTIDE SEQUENCE [LARGE SCALE GENOMIC DNA]</scope>
    <source>
        <strain evidence="4">Snail1</strain>
        <tissue evidence="4">Muscle</tissue>
    </source>
</reference>
<protein>
    <recommendedName>
        <fullName evidence="2">Protein MIX23</fullName>
    </recommendedName>
    <alternativeName>
        <fullName evidence="3">Coiled-coil domain-containing protein 58</fullName>
    </alternativeName>
</protein>
<evidence type="ECO:0000313" key="5">
    <source>
        <dbReference type="Proteomes" id="UP001374579"/>
    </source>
</evidence>
<dbReference type="Proteomes" id="UP001374579">
    <property type="component" value="Unassembled WGS sequence"/>
</dbReference>
<dbReference type="PANTHER" id="PTHR31905:SF2">
    <property type="entry name" value="PROTEIN MIX23"/>
    <property type="match status" value="1"/>
</dbReference>
<dbReference type="InterPro" id="IPR019171">
    <property type="entry name" value="MIX23"/>
</dbReference>
<evidence type="ECO:0000256" key="3">
    <source>
        <dbReference type="ARBA" id="ARBA00030733"/>
    </source>
</evidence>
<sequence>MAAPTDGAGVPCDDFMAFQDALKQMRLIDDKIVYALNTSIPTQSFEGKVDASKECKRLYEELEESYMSREKAIKKCISKVSEDVNKLRVAKMANPDDGDILKTLRKNQTKLRLMQVELNVEEVVKDRSLKIFYERCRNAYRPPSAPVL</sequence>
<dbReference type="Pfam" id="PF09774">
    <property type="entry name" value="MIX23"/>
    <property type="match status" value="1"/>
</dbReference>
<proteinExistence type="inferred from homology"/>
<dbReference type="EMBL" id="JBAMIC010000004">
    <property type="protein sequence ID" value="KAK7107375.1"/>
    <property type="molecule type" value="Genomic_DNA"/>
</dbReference>
<evidence type="ECO:0000256" key="2">
    <source>
        <dbReference type="ARBA" id="ARBA00024228"/>
    </source>
</evidence>
<comment type="similarity">
    <text evidence="1">Belongs to the MIX23 family.</text>
</comment>
<name>A0AAN9GHX0_9CAEN</name>
<dbReference type="AlphaFoldDB" id="A0AAN9GHX0"/>
<comment type="caution">
    <text evidence="4">The sequence shown here is derived from an EMBL/GenBank/DDBJ whole genome shotgun (WGS) entry which is preliminary data.</text>
</comment>
<evidence type="ECO:0000313" key="4">
    <source>
        <dbReference type="EMBL" id="KAK7107375.1"/>
    </source>
</evidence>